<dbReference type="AlphaFoldDB" id="C0ECP9"/>
<organism evidence="1 2">
    <name type="scientific">[Clostridium] methylpentosum DSM 5476</name>
    <dbReference type="NCBI Taxonomy" id="537013"/>
    <lineage>
        <taxon>Bacteria</taxon>
        <taxon>Bacillati</taxon>
        <taxon>Bacillota</taxon>
        <taxon>Clostridia</taxon>
        <taxon>Eubacteriales</taxon>
        <taxon>Oscillospiraceae</taxon>
        <taxon>Oscillospiraceae incertae sedis</taxon>
    </lineage>
</organism>
<evidence type="ECO:0000313" key="1">
    <source>
        <dbReference type="EMBL" id="EEG30693.1"/>
    </source>
</evidence>
<dbReference type="Proteomes" id="UP000003340">
    <property type="component" value="Unassembled WGS sequence"/>
</dbReference>
<evidence type="ECO:0000313" key="2">
    <source>
        <dbReference type="Proteomes" id="UP000003340"/>
    </source>
</evidence>
<reference evidence="1 2" key="2">
    <citation type="submission" date="2009-02" db="EMBL/GenBank/DDBJ databases">
        <title>Draft genome sequence of Clostridium methylpentosum (DSM 5476).</title>
        <authorList>
            <person name="Sudarsanam P."/>
            <person name="Ley R."/>
            <person name="Guruge J."/>
            <person name="Turnbaugh P.J."/>
            <person name="Mahowald M."/>
            <person name="Liep D."/>
            <person name="Gordon J."/>
        </authorList>
    </citation>
    <scope>NUCLEOTIDE SEQUENCE [LARGE SCALE GENOMIC DNA]</scope>
    <source>
        <strain evidence="1 2">DSM 5476</strain>
    </source>
</reference>
<dbReference type="STRING" id="537013.CLOSTMETH_01620"/>
<comment type="caution">
    <text evidence="1">The sequence shown here is derived from an EMBL/GenBank/DDBJ whole genome shotgun (WGS) entry which is preliminary data.</text>
</comment>
<accession>C0ECP9</accession>
<sequence>MTGCSTPLFFFNFCQNPLQSALNFTVLFYHFYKIHTTTPGSRNGYKREHDSHFAESLSLQF</sequence>
<proteinExistence type="predicted"/>
<reference evidence="1 2" key="1">
    <citation type="submission" date="2009-01" db="EMBL/GenBank/DDBJ databases">
        <authorList>
            <person name="Fulton L."/>
            <person name="Clifton S."/>
            <person name="Fulton B."/>
            <person name="Xu J."/>
            <person name="Minx P."/>
            <person name="Pepin K.H."/>
            <person name="Johnson M."/>
            <person name="Bhonagiri V."/>
            <person name="Nash W.E."/>
            <person name="Mardis E.R."/>
            <person name="Wilson R.K."/>
        </authorList>
    </citation>
    <scope>NUCLEOTIDE SEQUENCE [LARGE SCALE GENOMIC DNA]</scope>
    <source>
        <strain evidence="1 2">DSM 5476</strain>
    </source>
</reference>
<keyword evidence="2" id="KW-1185">Reference proteome</keyword>
<dbReference type="HOGENOM" id="CLU_2914364_0_0_9"/>
<protein>
    <submittedName>
        <fullName evidence="1">Uncharacterized protein</fullName>
    </submittedName>
</protein>
<gene>
    <name evidence="1" type="ORF">CLOSTMETH_01620</name>
</gene>
<dbReference type="EMBL" id="ACEC01000057">
    <property type="protein sequence ID" value="EEG30693.1"/>
    <property type="molecule type" value="Genomic_DNA"/>
</dbReference>
<name>C0ECP9_9FIRM</name>